<reference evidence="1 2" key="1">
    <citation type="submission" date="2022-05" db="EMBL/GenBank/DDBJ databases">
        <authorList>
            <consortium name="Genoscope - CEA"/>
            <person name="William W."/>
        </authorList>
    </citation>
    <scope>NUCLEOTIDE SEQUENCE [LARGE SCALE GENOMIC DNA]</scope>
</reference>
<dbReference type="Proteomes" id="UP001159405">
    <property type="component" value="Unassembled WGS sequence"/>
</dbReference>
<sequence length="128" mass="15339">PFKNFLPRRSILLKSYVSKFLIKHTLSVVFDQLMMADNIRSWFLHLSPETRQRLLQNLLDHDHRWRVDYREGLAKKVESDMISMMDQLRELIEKEEPLFKGKMLQCGSSYNRTKVFVYSILGMNFLIK</sequence>
<protein>
    <submittedName>
        <fullName evidence="1">Uncharacterized protein</fullName>
    </submittedName>
</protein>
<organism evidence="1 2">
    <name type="scientific">Porites lobata</name>
    <dbReference type="NCBI Taxonomy" id="104759"/>
    <lineage>
        <taxon>Eukaryota</taxon>
        <taxon>Metazoa</taxon>
        <taxon>Cnidaria</taxon>
        <taxon>Anthozoa</taxon>
        <taxon>Hexacorallia</taxon>
        <taxon>Scleractinia</taxon>
        <taxon>Fungiina</taxon>
        <taxon>Poritidae</taxon>
        <taxon>Porites</taxon>
    </lineage>
</organism>
<evidence type="ECO:0000313" key="1">
    <source>
        <dbReference type="EMBL" id="CAH3035310.1"/>
    </source>
</evidence>
<keyword evidence="2" id="KW-1185">Reference proteome</keyword>
<accession>A0ABN8MTB2</accession>
<comment type="caution">
    <text evidence="1">The sequence shown here is derived from an EMBL/GenBank/DDBJ whole genome shotgun (WGS) entry which is preliminary data.</text>
</comment>
<dbReference type="EMBL" id="CALNXK010000003">
    <property type="protein sequence ID" value="CAH3035310.1"/>
    <property type="molecule type" value="Genomic_DNA"/>
</dbReference>
<proteinExistence type="predicted"/>
<gene>
    <name evidence="1" type="ORF">PLOB_00025100</name>
</gene>
<evidence type="ECO:0000313" key="2">
    <source>
        <dbReference type="Proteomes" id="UP001159405"/>
    </source>
</evidence>
<name>A0ABN8MTB2_9CNID</name>
<feature type="non-terminal residue" evidence="1">
    <location>
        <position position="1"/>
    </location>
</feature>